<evidence type="ECO:0000313" key="2">
    <source>
        <dbReference type="Proteomes" id="UP000767854"/>
    </source>
</evidence>
<name>A0ABS2MTM7_9FIRM</name>
<gene>
    <name evidence="1" type="ORF">JOC49_002315</name>
</gene>
<dbReference type="Proteomes" id="UP000767854">
    <property type="component" value="Unassembled WGS sequence"/>
</dbReference>
<evidence type="ECO:0000313" key="1">
    <source>
        <dbReference type="EMBL" id="MBM7562754.1"/>
    </source>
</evidence>
<keyword evidence="2" id="KW-1185">Reference proteome</keyword>
<reference evidence="1 2" key="1">
    <citation type="submission" date="2021-01" db="EMBL/GenBank/DDBJ databases">
        <title>Genomic Encyclopedia of Type Strains, Phase IV (KMG-IV): sequencing the most valuable type-strain genomes for metagenomic binning, comparative biology and taxonomic classification.</title>
        <authorList>
            <person name="Goeker M."/>
        </authorList>
    </citation>
    <scope>NUCLEOTIDE SEQUENCE [LARGE SCALE GENOMIC DNA]</scope>
    <source>
        <strain evidence="1 2">DSM 24436</strain>
    </source>
</reference>
<comment type="caution">
    <text evidence="1">The sequence shown here is derived from an EMBL/GenBank/DDBJ whole genome shotgun (WGS) entry which is preliminary data.</text>
</comment>
<protein>
    <submittedName>
        <fullName evidence="1">Uncharacterized protein</fullName>
    </submittedName>
</protein>
<sequence>MEKNRFIIGLIIILLVTTVYSIYNTNDLRSKIDRLNSQINTQESRLLSQIYGIENLVNEIAKDNEWYEEPIRPQILFEDEIPKLKLEFKLKEFEKDSKVTFHIKDFYSEAFETYDVSENGTGIYAYEFTDIDTISPIIDFEINPISTGNLSFETGGKAPYATTLAYFISVENGDQVRVSDTYYVYMDELSYPFFQPIGGAIDVDVENGLIHTLLDSNVYNPNEMYYAIYKITVQAYKDLKLVQFWTLPEEREEGQFIHYRDTLEITEDYDSLFVEVSYVGIDSVHRVVHRKRIGGID</sequence>
<dbReference type="EMBL" id="JAFBDT010000029">
    <property type="protein sequence ID" value="MBM7562754.1"/>
    <property type="molecule type" value="Genomic_DNA"/>
</dbReference>
<organism evidence="1 2">
    <name type="scientific">Fusibacter tunisiensis</name>
    <dbReference type="NCBI Taxonomy" id="1008308"/>
    <lineage>
        <taxon>Bacteria</taxon>
        <taxon>Bacillati</taxon>
        <taxon>Bacillota</taxon>
        <taxon>Clostridia</taxon>
        <taxon>Eubacteriales</taxon>
        <taxon>Eubacteriales Family XII. Incertae Sedis</taxon>
        <taxon>Fusibacter</taxon>
    </lineage>
</organism>
<proteinExistence type="predicted"/>
<accession>A0ABS2MTM7</accession>
<dbReference type="RefSeq" id="WP_204665181.1">
    <property type="nucleotide sequence ID" value="NZ_JAFBDT010000029.1"/>
</dbReference>